<sequence length="418" mass="42471">MPEPETTTTQLHLNDARLDTSTPDASWMKSTIASTGLMDSTIDEVKRHIDETDPGSVKLAGLYYEAAEPLLNSFATDLKTKAADLAEYYKGPSAYQTQLQLQGLAASARELATKLGAMGRSLKGYGETLQWAQANVVESAYRDSRSDRDIDYAAALNPFNGPHRGDERAADHMKAVNERIVGHYEQLPSEVQQALPIVVNPEMPDFRRDPLQTGGPPWGDHRSVGGYDPDSFGPGSVKGVPAVAGPHDGAYPGGDYPGGGRPGVGDPPGSDTSVGNVPSSPSGTPGGVNPPGGPHDPGSVAASGVPTATTPNPGGTDLAGYDPSTGNTTPGGTQTTTGGPGTGTGTGVPGGGSAGNGGAAAAGAGRTGAGGMGFPMMPMMGGGAGGRDQENDRESSTWLAEDDDVWGGPEGTTQSTIA</sequence>
<keyword evidence="3" id="KW-1185">Reference proteome</keyword>
<name>A0A4R5FXD8_9ACTN</name>
<feature type="compositionally biased region" description="Polar residues" evidence="1">
    <location>
        <begin position="1"/>
        <end position="12"/>
    </location>
</feature>
<dbReference type="EMBL" id="SMLD01000002">
    <property type="protein sequence ID" value="TDE59959.1"/>
    <property type="molecule type" value="Genomic_DNA"/>
</dbReference>
<organism evidence="2 3">
    <name type="scientific">Nonomuraea mesophila</name>
    <dbReference type="NCBI Taxonomy" id="2530382"/>
    <lineage>
        <taxon>Bacteria</taxon>
        <taxon>Bacillati</taxon>
        <taxon>Actinomycetota</taxon>
        <taxon>Actinomycetes</taxon>
        <taxon>Streptosporangiales</taxon>
        <taxon>Streptosporangiaceae</taxon>
        <taxon>Nonomuraea</taxon>
    </lineage>
</organism>
<evidence type="ECO:0008006" key="4">
    <source>
        <dbReference type="Google" id="ProtNLM"/>
    </source>
</evidence>
<protein>
    <recommendedName>
        <fullName evidence="4">PPE domain-containing protein</fullName>
    </recommendedName>
</protein>
<evidence type="ECO:0000313" key="3">
    <source>
        <dbReference type="Proteomes" id="UP000295136"/>
    </source>
</evidence>
<evidence type="ECO:0000313" key="2">
    <source>
        <dbReference type="EMBL" id="TDE59959.1"/>
    </source>
</evidence>
<feature type="compositionally biased region" description="Gly residues" evidence="1">
    <location>
        <begin position="251"/>
        <end position="263"/>
    </location>
</feature>
<dbReference type="AlphaFoldDB" id="A0A4R5FXD8"/>
<dbReference type="InterPro" id="IPR038332">
    <property type="entry name" value="PPE_sf"/>
</dbReference>
<feature type="region of interest" description="Disordered" evidence="1">
    <location>
        <begin position="1"/>
        <end position="22"/>
    </location>
</feature>
<accession>A0A4R5FXD8</accession>
<dbReference type="Gene3D" id="1.20.1260.20">
    <property type="entry name" value="PPE superfamily"/>
    <property type="match status" value="1"/>
</dbReference>
<feature type="compositionally biased region" description="Low complexity" evidence="1">
    <location>
        <begin position="325"/>
        <end position="337"/>
    </location>
</feature>
<gene>
    <name evidence="2" type="ORF">E1295_01535</name>
</gene>
<proteinExistence type="predicted"/>
<feature type="compositionally biased region" description="Low complexity" evidence="1">
    <location>
        <begin position="267"/>
        <end position="283"/>
    </location>
</feature>
<evidence type="ECO:0000256" key="1">
    <source>
        <dbReference type="SAM" id="MobiDB-lite"/>
    </source>
</evidence>
<reference evidence="2 3" key="1">
    <citation type="submission" date="2019-03" db="EMBL/GenBank/DDBJ databases">
        <title>Draft genome sequences of novel Actinobacteria.</title>
        <authorList>
            <person name="Sahin N."/>
            <person name="Ay H."/>
            <person name="Saygin H."/>
        </authorList>
    </citation>
    <scope>NUCLEOTIDE SEQUENCE [LARGE SCALE GENOMIC DNA]</scope>
    <source>
        <strain evidence="2 3">6K102</strain>
    </source>
</reference>
<dbReference type="RefSeq" id="WP_132627814.1">
    <property type="nucleotide sequence ID" value="NZ_SMLD01000002.1"/>
</dbReference>
<comment type="caution">
    <text evidence="2">The sequence shown here is derived from an EMBL/GenBank/DDBJ whole genome shotgun (WGS) entry which is preliminary data.</text>
</comment>
<feature type="compositionally biased region" description="Gly residues" evidence="1">
    <location>
        <begin position="338"/>
        <end position="373"/>
    </location>
</feature>
<feature type="region of interest" description="Disordered" evidence="1">
    <location>
        <begin position="204"/>
        <end position="418"/>
    </location>
</feature>
<dbReference type="Proteomes" id="UP000295136">
    <property type="component" value="Unassembled WGS sequence"/>
</dbReference>